<feature type="compositionally biased region" description="Low complexity" evidence="1">
    <location>
        <begin position="315"/>
        <end position="339"/>
    </location>
</feature>
<evidence type="ECO:0000313" key="2">
    <source>
        <dbReference type="EMBL" id="QRC98690.1"/>
    </source>
</evidence>
<feature type="region of interest" description="Disordered" evidence="1">
    <location>
        <begin position="313"/>
        <end position="350"/>
    </location>
</feature>
<proteinExistence type="predicted"/>
<feature type="compositionally biased region" description="Polar residues" evidence="1">
    <location>
        <begin position="340"/>
        <end position="350"/>
    </location>
</feature>
<evidence type="ECO:0000313" key="3">
    <source>
        <dbReference type="Proteomes" id="UP000663193"/>
    </source>
</evidence>
<name>A0A7U2F8Y5_PHANO</name>
<accession>A0A7U2F8Y5</accession>
<dbReference type="AlphaFoldDB" id="A0A7U2F8Y5"/>
<keyword evidence="3" id="KW-1185">Reference proteome</keyword>
<dbReference type="VEuPathDB" id="FungiDB:JI435_047300"/>
<dbReference type="OrthoDB" id="3684136at2759"/>
<protein>
    <submittedName>
        <fullName evidence="2">Uncharacterized protein</fullName>
    </submittedName>
</protein>
<feature type="region of interest" description="Disordered" evidence="1">
    <location>
        <begin position="1"/>
        <end position="74"/>
    </location>
</feature>
<dbReference type="Proteomes" id="UP000663193">
    <property type="component" value="Chromosome 8"/>
</dbReference>
<dbReference type="EMBL" id="CP069030">
    <property type="protein sequence ID" value="QRC98690.1"/>
    <property type="molecule type" value="Genomic_DNA"/>
</dbReference>
<feature type="region of interest" description="Disordered" evidence="1">
    <location>
        <begin position="535"/>
        <end position="557"/>
    </location>
</feature>
<evidence type="ECO:0000256" key="1">
    <source>
        <dbReference type="SAM" id="MobiDB-lite"/>
    </source>
</evidence>
<organism evidence="2 3">
    <name type="scientific">Phaeosphaeria nodorum (strain SN15 / ATCC MYA-4574 / FGSC 10173)</name>
    <name type="common">Glume blotch fungus</name>
    <name type="synonym">Parastagonospora nodorum</name>
    <dbReference type="NCBI Taxonomy" id="321614"/>
    <lineage>
        <taxon>Eukaryota</taxon>
        <taxon>Fungi</taxon>
        <taxon>Dikarya</taxon>
        <taxon>Ascomycota</taxon>
        <taxon>Pezizomycotina</taxon>
        <taxon>Dothideomycetes</taxon>
        <taxon>Pleosporomycetidae</taxon>
        <taxon>Pleosporales</taxon>
        <taxon>Pleosporineae</taxon>
        <taxon>Phaeosphaeriaceae</taxon>
        <taxon>Parastagonospora</taxon>
    </lineage>
</organism>
<sequence>MHEADKNDKSWLSPSRPGKLQPEDEYTGRSRLPKHGFTRDVYPPKQNGDAQEQACKPTAPRATAVRRKMDTSYANRNAERNISYGRERADNDLTVMYYDALGNSYAKSIPSRQPTPPRPQGLISSEREHRPNVLFGRPPPANRIEPRQREPPVEVPAFTSSAFKDAQEVQPLDIIHAYRMPNPSSLSFSTTSREPLVWSTALGQILRNDFVDSDMKRQVRERVKDSNTTNGYGEGEHFHVAPVAAGLVPNFSYSVAGSAFYDRRVAEAPESPDPNDQVIENVVGGESTVEHRPLTDIEQQDFDFGFGRNEPHAVSSHSFSSLPTYSSTLSSNESTSPTTAPSRQPSSSDSIVSNHLNTLLLETLSKSQIDLLNAILTTPPNNPASTPTPFRLTHSLHALLLHLQDRILYAEADLLPQLCTALERKTHTIDVQSAEILKLDNQITQLKATVDFGSNTLTSCWTRDWEMWRTLTGIRAGRRREWWDFRRTRVSEDVDNGQQFSGRELDALVMIAEQNVSVLREDVEDMVEKVEGCKRASATRPVGEEEVEPEEGSWRDV</sequence>
<gene>
    <name evidence="2" type="ORF">JI435_047300</name>
</gene>
<feature type="region of interest" description="Disordered" evidence="1">
    <location>
        <begin position="106"/>
        <end position="153"/>
    </location>
</feature>
<reference evidence="3" key="1">
    <citation type="journal article" date="2021" name="BMC Genomics">
        <title>Chromosome-level genome assembly and manually-curated proteome of model necrotroph Parastagonospora nodorum Sn15 reveals a genome-wide trove of candidate effector homologs, and redundancy of virulence-related functions within an accessory chromosome.</title>
        <authorList>
            <person name="Bertazzoni S."/>
            <person name="Jones D.A.B."/>
            <person name="Phan H.T."/>
            <person name="Tan K.-C."/>
            <person name="Hane J.K."/>
        </authorList>
    </citation>
    <scope>NUCLEOTIDE SEQUENCE [LARGE SCALE GENOMIC DNA]</scope>
    <source>
        <strain evidence="3">SN15 / ATCC MYA-4574 / FGSC 10173)</strain>
    </source>
</reference>